<dbReference type="EMBL" id="KE148150">
    <property type="protein sequence ID" value="EPE07811.1"/>
    <property type="molecule type" value="Genomic_DNA"/>
</dbReference>
<dbReference type="eggNOG" id="ENOG502SVSH">
    <property type="taxonomic scope" value="Eukaryota"/>
</dbReference>
<sequence>MASHHPASSVSSPSSASSSPSYYTASDSDLSSSSSSGSYGYASDAYHHQLPVASVEVLRCMRCARTVETTSTDDMASSGMVRVGHNIYYCDRCARLVGYK</sequence>
<dbReference type="AlphaFoldDB" id="S3C7B5"/>
<dbReference type="OrthoDB" id="3920481at2759"/>
<name>S3C7B5_OPHP1</name>
<dbReference type="Proteomes" id="UP000016923">
    <property type="component" value="Unassembled WGS sequence"/>
</dbReference>
<accession>S3C7B5</accession>
<proteinExistence type="predicted"/>
<dbReference type="OMA" id="MVRISHN"/>
<gene>
    <name evidence="2" type="ORF">F503_00533</name>
</gene>
<protein>
    <submittedName>
        <fullName evidence="2">Uncharacterized protein</fullName>
    </submittedName>
</protein>
<keyword evidence="3" id="KW-1185">Reference proteome</keyword>
<reference evidence="2 3" key="1">
    <citation type="journal article" date="2013" name="BMC Genomics">
        <title>The genome and transcriptome of the pine saprophyte Ophiostoma piceae, and a comparison with the bark beetle-associated pine pathogen Grosmannia clavigera.</title>
        <authorList>
            <person name="Haridas S."/>
            <person name="Wang Y."/>
            <person name="Lim L."/>
            <person name="Massoumi Alamouti S."/>
            <person name="Jackman S."/>
            <person name="Docking R."/>
            <person name="Robertson G."/>
            <person name="Birol I."/>
            <person name="Bohlmann J."/>
            <person name="Breuil C."/>
        </authorList>
    </citation>
    <scope>NUCLEOTIDE SEQUENCE [LARGE SCALE GENOMIC DNA]</scope>
    <source>
        <strain evidence="2 3">UAMH 11346</strain>
    </source>
</reference>
<feature type="region of interest" description="Disordered" evidence="1">
    <location>
        <begin position="1"/>
        <end position="40"/>
    </location>
</feature>
<evidence type="ECO:0000313" key="3">
    <source>
        <dbReference type="Proteomes" id="UP000016923"/>
    </source>
</evidence>
<evidence type="ECO:0000313" key="2">
    <source>
        <dbReference type="EMBL" id="EPE07811.1"/>
    </source>
</evidence>
<evidence type="ECO:0000256" key="1">
    <source>
        <dbReference type="SAM" id="MobiDB-lite"/>
    </source>
</evidence>
<dbReference type="VEuPathDB" id="FungiDB:F503_00533"/>
<organism evidence="2 3">
    <name type="scientific">Ophiostoma piceae (strain UAMH 11346)</name>
    <name type="common">Sap stain fungus</name>
    <dbReference type="NCBI Taxonomy" id="1262450"/>
    <lineage>
        <taxon>Eukaryota</taxon>
        <taxon>Fungi</taxon>
        <taxon>Dikarya</taxon>
        <taxon>Ascomycota</taxon>
        <taxon>Pezizomycotina</taxon>
        <taxon>Sordariomycetes</taxon>
        <taxon>Sordariomycetidae</taxon>
        <taxon>Ophiostomatales</taxon>
        <taxon>Ophiostomataceae</taxon>
        <taxon>Ophiostoma</taxon>
    </lineage>
</organism>
<dbReference type="HOGENOM" id="CLU_151399_1_0_1"/>